<keyword evidence="4" id="KW-1133">Transmembrane helix</keyword>
<keyword evidence="4" id="KW-0812">Transmembrane</keyword>
<dbReference type="RefSeq" id="WP_120166002.1">
    <property type="nucleotide sequence ID" value="NZ_MCIB01000001.1"/>
</dbReference>
<name>A0A419T9X4_9FIRM</name>
<reference evidence="7 8" key="1">
    <citation type="submission" date="2016-08" db="EMBL/GenBank/DDBJ databases">
        <title>Novel Firmicutes and Novel Genomes.</title>
        <authorList>
            <person name="Poppleton D.I."/>
            <person name="Gribaldo S."/>
        </authorList>
    </citation>
    <scope>NUCLEOTIDE SEQUENCE [LARGE SCALE GENOMIC DNA]</scope>
    <source>
        <strain evidence="7 8">CTT3</strain>
    </source>
</reference>
<evidence type="ECO:0000259" key="5">
    <source>
        <dbReference type="PROSITE" id="PS50111"/>
    </source>
</evidence>
<proteinExistence type="inferred from homology"/>
<dbReference type="PROSITE" id="PS50111">
    <property type="entry name" value="CHEMOTAXIS_TRANSDUC_2"/>
    <property type="match status" value="1"/>
</dbReference>
<evidence type="ECO:0000256" key="1">
    <source>
        <dbReference type="ARBA" id="ARBA00023224"/>
    </source>
</evidence>
<evidence type="ECO:0000313" key="8">
    <source>
        <dbReference type="Proteomes" id="UP000284177"/>
    </source>
</evidence>
<dbReference type="Gene3D" id="1.10.287.950">
    <property type="entry name" value="Methyl-accepting chemotaxis protein"/>
    <property type="match status" value="1"/>
</dbReference>
<dbReference type="Pfam" id="PF00672">
    <property type="entry name" value="HAMP"/>
    <property type="match status" value="1"/>
</dbReference>
<dbReference type="CDD" id="cd06225">
    <property type="entry name" value="HAMP"/>
    <property type="match status" value="1"/>
</dbReference>
<gene>
    <name evidence="7" type="ORF">BET03_00150</name>
</gene>
<keyword evidence="1 3" id="KW-0807">Transducer</keyword>
<evidence type="ECO:0008006" key="9">
    <source>
        <dbReference type="Google" id="ProtNLM"/>
    </source>
</evidence>
<dbReference type="PROSITE" id="PS50885">
    <property type="entry name" value="HAMP"/>
    <property type="match status" value="1"/>
</dbReference>
<feature type="transmembrane region" description="Helical" evidence="4">
    <location>
        <begin position="32"/>
        <end position="52"/>
    </location>
</feature>
<evidence type="ECO:0000256" key="4">
    <source>
        <dbReference type="SAM" id="Phobius"/>
    </source>
</evidence>
<organism evidence="7 8">
    <name type="scientific">Thermohalobacter berrensis</name>
    <dbReference type="NCBI Taxonomy" id="99594"/>
    <lineage>
        <taxon>Bacteria</taxon>
        <taxon>Bacillati</taxon>
        <taxon>Bacillota</taxon>
        <taxon>Tissierellia</taxon>
        <taxon>Tissierellales</taxon>
        <taxon>Thermohalobacteraceae</taxon>
        <taxon>Thermohalobacter</taxon>
    </lineage>
</organism>
<dbReference type="GO" id="GO:0016020">
    <property type="term" value="C:membrane"/>
    <property type="evidence" value="ECO:0007669"/>
    <property type="project" value="InterPro"/>
</dbReference>
<evidence type="ECO:0000259" key="6">
    <source>
        <dbReference type="PROSITE" id="PS50885"/>
    </source>
</evidence>
<dbReference type="GO" id="GO:0007165">
    <property type="term" value="P:signal transduction"/>
    <property type="evidence" value="ECO:0007669"/>
    <property type="project" value="UniProtKB-KW"/>
</dbReference>
<dbReference type="SMART" id="SM00283">
    <property type="entry name" value="MA"/>
    <property type="match status" value="1"/>
</dbReference>
<dbReference type="Proteomes" id="UP000284177">
    <property type="component" value="Unassembled WGS sequence"/>
</dbReference>
<sequence>MKKNKNNVMEKANKGVQMLNIQKVPLGIRTKIIISVVIALIISPTIAVYINNMVQKTNLVKGNIAVYVSTGINLLIVTSIIYISLRFIILKPLQEIINKMEKAGEGNLTEFVEIKSNDEMKVLGDFFNKMLMNQSQIISEVRKKSLELTNASKDMFESTEQVNTATQQITASIEDIALMTDKQSNSIVEASKSLLHLSSLVQLAKNKCEKATDNSKNTKIIANKGKEKVKDTVNAMKVINNKTSNVSKVIEGLHTLSERITEIANMINNIAAQTDLLSLNASIEAARAGEHGRGFGVVAEEVRKLAEESHKGAEDIEKLMGEMKKQINGVVASIEESKEAVKNGTSIVSETEKTFEDIIKAVDETIDNINEVLDITKDEVATSDQVVELINSVSSVSEKTAFNSQEVSGAAEEQTATLENVTESAQGVSDMANGLASLVNKFKVKDI</sequence>
<keyword evidence="4" id="KW-0472">Membrane</keyword>
<dbReference type="PANTHER" id="PTHR32089">
    <property type="entry name" value="METHYL-ACCEPTING CHEMOTAXIS PROTEIN MCPB"/>
    <property type="match status" value="1"/>
</dbReference>
<feature type="domain" description="Methyl-accepting transducer" evidence="5">
    <location>
        <begin position="158"/>
        <end position="394"/>
    </location>
</feature>
<dbReference type="PANTHER" id="PTHR32089:SF114">
    <property type="entry name" value="METHYL-ACCEPTING CHEMOTAXIS PROTEIN MCPB"/>
    <property type="match status" value="1"/>
</dbReference>
<dbReference type="Pfam" id="PF00015">
    <property type="entry name" value="MCPsignal"/>
    <property type="match status" value="1"/>
</dbReference>
<dbReference type="InterPro" id="IPR003660">
    <property type="entry name" value="HAMP_dom"/>
</dbReference>
<dbReference type="SUPFAM" id="SSF58104">
    <property type="entry name" value="Methyl-accepting chemotaxis protein (MCP) signaling domain"/>
    <property type="match status" value="1"/>
</dbReference>
<accession>A0A419T9X4</accession>
<evidence type="ECO:0000256" key="3">
    <source>
        <dbReference type="PROSITE-ProRule" id="PRU00284"/>
    </source>
</evidence>
<dbReference type="OrthoDB" id="9814363at2"/>
<keyword evidence="8" id="KW-1185">Reference proteome</keyword>
<dbReference type="EMBL" id="MCIB01000001">
    <property type="protein sequence ID" value="RKD34280.1"/>
    <property type="molecule type" value="Genomic_DNA"/>
</dbReference>
<dbReference type="SMART" id="SM00304">
    <property type="entry name" value="HAMP"/>
    <property type="match status" value="1"/>
</dbReference>
<dbReference type="AlphaFoldDB" id="A0A419T9X4"/>
<feature type="domain" description="HAMP" evidence="6">
    <location>
        <begin position="87"/>
        <end position="139"/>
    </location>
</feature>
<comment type="similarity">
    <text evidence="2">Belongs to the methyl-accepting chemotaxis (MCP) protein family.</text>
</comment>
<protein>
    <recommendedName>
        <fullName evidence="9">Chemotaxis protein</fullName>
    </recommendedName>
</protein>
<evidence type="ECO:0000256" key="2">
    <source>
        <dbReference type="ARBA" id="ARBA00029447"/>
    </source>
</evidence>
<feature type="transmembrane region" description="Helical" evidence="4">
    <location>
        <begin position="64"/>
        <end position="89"/>
    </location>
</feature>
<evidence type="ECO:0000313" key="7">
    <source>
        <dbReference type="EMBL" id="RKD34280.1"/>
    </source>
</evidence>
<comment type="caution">
    <text evidence="7">The sequence shown here is derived from an EMBL/GenBank/DDBJ whole genome shotgun (WGS) entry which is preliminary data.</text>
</comment>
<dbReference type="InterPro" id="IPR004089">
    <property type="entry name" value="MCPsignal_dom"/>
</dbReference>